<dbReference type="EMBL" id="JAPWTK010000746">
    <property type="protein sequence ID" value="KAJ8936387.1"/>
    <property type="molecule type" value="Genomic_DNA"/>
</dbReference>
<dbReference type="GO" id="GO:0008270">
    <property type="term" value="F:zinc ion binding"/>
    <property type="evidence" value="ECO:0007669"/>
    <property type="project" value="UniProtKB-KW"/>
</dbReference>
<dbReference type="InterPro" id="IPR001607">
    <property type="entry name" value="Znf_UBP"/>
</dbReference>
<organism evidence="4 5">
    <name type="scientific">Aromia moschata</name>
    <dbReference type="NCBI Taxonomy" id="1265417"/>
    <lineage>
        <taxon>Eukaryota</taxon>
        <taxon>Metazoa</taxon>
        <taxon>Ecdysozoa</taxon>
        <taxon>Arthropoda</taxon>
        <taxon>Hexapoda</taxon>
        <taxon>Insecta</taxon>
        <taxon>Pterygota</taxon>
        <taxon>Neoptera</taxon>
        <taxon>Endopterygota</taxon>
        <taxon>Coleoptera</taxon>
        <taxon>Polyphaga</taxon>
        <taxon>Cucujiformia</taxon>
        <taxon>Chrysomeloidea</taxon>
        <taxon>Cerambycidae</taxon>
        <taxon>Cerambycinae</taxon>
        <taxon>Callichromatini</taxon>
        <taxon>Aromia</taxon>
    </lineage>
</organism>
<evidence type="ECO:0000256" key="2">
    <source>
        <dbReference type="SAM" id="MobiDB-lite"/>
    </source>
</evidence>
<feature type="compositionally biased region" description="Acidic residues" evidence="2">
    <location>
        <begin position="11"/>
        <end position="20"/>
    </location>
</feature>
<accession>A0AAV8XBI7</accession>
<proteinExistence type="predicted"/>
<feature type="domain" description="UBP-type" evidence="3">
    <location>
        <begin position="26"/>
        <end position="144"/>
    </location>
</feature>
<name>A0AAV8XBI7_9CUCU</name>
<evidence type="ECO:0000313" key="4">
    <source>
        <dbReference type="EMBL" id="KAJ8936387.1"/>
    </source>
</evidence>
<sequence>MNKKKHQNDPNGDESSESGDENQNNVECSHINKAVDLQRVKKSLNTTGFLTDCEECKKLPVDNDMGDIEYDLSLWLCLKCGNQACGRGRNKHALKHYDIPHSDSHAMCVNTTVWSVWCYECDDEVNLTCRRKLQEAVEFLRKRAESNKIKQQPSVPPIVDGILAVASSLPVTGSTGAMPKITNSF</sequence>
<keyword evidence="1" id="KW-0863">Zinc-finger</keyword>
<evidence type="ECO:0000313" key="5">
    <source>
        <dbReference type="Proteomes" id="UP001162162"/>
    </source>
</evidence>
<evidence type="ECO:0000256" key="1">
    <source>
        <dbReference type="PROSITE-ProRule" id="PRU00502"/>
    </source>
</evidence>
<comment type="caution">
    <text evidence="4">The sequence shown here is derived from an EMBL/GenBank/DDBJ whole genome shotgun (WGS) entry which is preliminary data.</text>
</comment>
<protein>
    <recommendedName>
        <fullName evidence="3">UBP-type domain-containing protein</fullName>
    </recommendedName>
</protein>
<keyword evidence="1" id="KW-0862">Zinc</keyword>
<dbReference type="PROSITE" id="PS50271">
    <property type="entry name" value="ZF_UBP"/>
    <property type="match status" value="1"/>
</dbReference>
<dbReference type="Pfam" id="PF02148">
    <property type="entry name" value="zf-UBP"/>
    <property type="match status" value="1"/>
</dbReference>
<dbReference type="InterPro" id="IPR013083">
    <property type="entry name" value="Znf_RING/FYVE/PHD"/>
</dbReference>
<dbReference type="Proteomes" id="UP001162162">
    <property type="component" value="Unassembled WGS sequence"/>
</dbReference>
<dbReference type="SUPFAM" id="SSF57850">
    <property type="entry name" value="RING/U-box"/>
    <property type="match status" value="1"/>
</dbReference>
<reference evidence="4" key="1">
    <citation type="journal article" date="2023" name="Insect Mol. Biol.">
        <title>Genome sequencing provides insights into the evolution of gene families encoding plant cell wall-degrading enzymes in longhorned beetles.</title>
        <authorList>
            <person name="Shin N.R."/>
            <person name="Okamura Y."/>
            <person name="Kirsch R."/>
            <person name="Pauchet Y."/>
        </authorList>
    </citation>
    <scope>NUCLEOTIDE SEQUENCE</scope>
    <source>
        <strain evidence="4">AMC_N1</strain>
    </source>
</reference>
<keyword evidence="5" id="KW-1185">Reference proteome</keyword>
<keyword evidence="1" id="KW-0479">Metal-binding</keyword>
<dbReference type="Gene3D" id="3.30.40.10">
    <property type="entry name" value="Zinc/RING finger domain, C3HC4 (zinc finger)"/>
    <property type="match status" value="1"/>
</dbReference>
<evidence type="ECO:0000259" key="3">
    <source>
        <dbReference type="PROSITE" id="PS50271"/>
    </source>
</evidence>
<dbReference type="AlphaFoldDB" id="A0AAV8XBI7"/>
<feature type="region of interest" description="Disordered" evidence="2">
    <location>
        <begin position="1"/>
        <end position="24"/>
    </location>
</feature>
<gene>
    <name evidence="4" type="ORF">NQ318_010794</name>
</gene>